<dbReference type="SUPFAM" id="SSF88659">
    <property type="entry name" value="Sigma3 and sigma4 domains of RNA polymerase sigma factors"/>
    <property type="match status" value="1"/>
</dbReference>
<sequence>MLRPIRKRKLDGTLYFRREKVEAEIRTLGEISATELERRAGLWQVSDPGFVSPEALLYFVRNATAGTHREKLTEKLLVRVARRVPSVSNSGGETVSLTRMNIREDVRDHFIDLLLSDRKQYDERLDYYEVNFNSAVAADRLDASDRHWKHENRTAEIEIEEGEVSALVESAVGGYNPFDADELDKKDYRLLLDEAIDSLPEFQRRIVVMWRQDIPIESNDPSIESISKVLGKSEKTIRTHRDKAFASLKLRLERKGKM</sequence>
<accession>A0ABW0JSL5</accession>
<dbReference type="Gene3D" id="1.10.10.10">
    <property type="entry name" value="Winged helix-like DNA-binding domain superfamily/Winged helix DNA-binding domain"/>
    <property type="match status" value="1"/>
</dbReference>
<gene>
    <name evidence="1" type="ORF">ACFPK0_03705</name>
</gene>
<evidence type="ECO:0000313" key="2">
    <source>
        <dbReference type="Proteomes" id="UP001596018"/>
    </source>
</evidence>
<organism evidence="1 2">
    <name type="scientific">Rhodanobacter ginsenosidimutans</name>
    <dbReference type="NCBI Taxonomy" id="490571"/>
    <lineage>
        <taxon>Bacteria</taxon>
        <taxon>Pseudomonadati</taxon>
        <taxon>Pseudomonadota</taxon>
        <taxon>Gammaproteobacteria</taxon>
        <taxon>Lysobacterales</taxon>
        <taxon>Rhodanobacteraceae</taxon>
        <taxon>Rhodanobacter</taxon>
    </lineage>
</organism>
<comment type="caution">
    <text evidence="1">The sequence shown here is derived from an EMBL/GenBank/DDBJ whole genome shotgun (WGS) entry which is preliminary data.</text>
</comment>
<dbReference type="EMBL" id="JBHSMM010000001">
    <property type="protein sequence ID" value="MFC5439118.1"/>
    <property type="molecule type" value="Genomic_DNA"/>
</dbReference>
<protein>
    <submittedName>
        <fullName evidence="1">RNA polymerase sigma factor</fullName>
    </submittedName>
</protein>
<dbReference type="RefSeq" id="WP_377338453.1">
    <property type="nucleotide sequence ID" value="NZ_JALBWS010000015.1"/>
</dbReference>
<keyword evidence="2" id="KW-1185">Reference proteome</keyword>
<dbReference type="InterPro" id="IPR036388">
    <property type="entry name" value="WH-like_DNA-bd_sf"/>
</dbReference>
<name>A0ABW0JSL5_9GAMM</name>
<proteinExistence type="predicted"/>
<dbReference type="Proteomes" id="UP001596018">
    <property type="component" value="Unassembled WGS sequence"/>
</dbReference>
<reference evidence="2" key="1">
    <citation type="journal article" date="2019" name="Int. J. Syst. Evol. Microbiol.">
        <title>The Global Catalogue of Microorganisms (GCM) 10K type strain sequencing project: providing services to taxonomists for standard genome sequencing and annotation.</title>
        <authorList>
            <consortium name="The Broad Institute Genomics Platform"/>
            <consortium name="The Broad Institute Genome Sequencing Center for Infectious Disease"/>
            <person name="Wu L."/>
            <person name="Ma J."/>
        </authorList>
    </citation>
    <scope>NUCLEOTIDE SEQUENCE [LARGE SCALE GENOMIC DNA]</scope>
    <source>
        <strain evidence="2">KACC 12822</strain>
    </source>
</reference>
<evidence type="ECO:0000313" key="1">
    <source>
        <dbReference type="EMBL" id="MFC5439118.1"/>
    </source>
</evidence>
<dbReference type="InterPro" id="IPR013324">
    <property type="entry name" value="RNA_pol_sigma_r3/r4-like"/>
</dbReference>